<keyword evidence="3" id="KW-1185">Reference proteome</keyword>
<organism evidence="2 3">
    <name type="scientific">Actinomadura alba</name>
    <dbReference type="NCBI Taxonomy" id="406431"/>
    <lineage>
        <taxon>Bacteria</taxon>
        <taxon>Bacillati</taxon>
        <taxon>Actinomycetota</taxon>
        <taxon>Actinomycetes</taxon>
        <taxon>Streptosporangiales</taxon>
        <taxon>Thermomonosporaceae</taxon>
        <taxon>Actinomadura</taxon>
    </lineage>
</organism>
<sequence>MEFLDMADSRKIRDPDQVNANWLAQANLSAGRLTSYGFAVEAAFGHHPSRYLIGRRFRGSAAVTGLFVLGPENLTGTHVWIAEDLASRQCDVQTYVPTMKRSVRLVERYIFDCLPLTDIGYLDLMAWRYPGLGSPVEGVEIDMSWSRWRSARHCRYPGPPTTPGLTVTEAADPRTGLVVARAVARRREVFRRWEILEMGESDMVGLPKRIRVSRRESGSWTELHRTGRPVPIPEEDFDASPGQLRDALEHRLPAE</sequence>
<dbReference type="RefSeq" id="WP_187247293.1">
    <property type="nucleotide sequence ID" value="NZ_BAAAOK010000005.1"/>
</dbReference>
<evidence type="ECO:0000256" key="1">
    <source>
        <dbReference type="SAM" id="MobiDB-lite"/>
    </source>
</evidence>
<protein>
    <submittedName>
        <fullName evidence="2">Uncharacterized protein</fullName>
    </submittedName>
</protein>
<dbReference type="Proteomes" id="UP000805614">
    <property type="component" value="Unassembled WGS sequence"/>
</dbReference>
<comment type="caution">
    <text evidence="2">The sequence shown here is derived from an EMBL/GenBank/DDBJ whole genome shotgun (WGS) entry which is preliminary data.</text>
</comment>
<evidence type="ECO:0000313" key="3">
    <source>
        <dbReference type="Proteomes" id="UP000805614"/>
    </source>
</evidence>
<dbReference type="EMBL" id="JABVEC010000038">
    <property type="protein sequence ID" value="MBC6470255.1"/>
    <property type="molecule type" value="Genomic_DNA"/>
</dbReference>
<evidence type="ECO:0000313" key="2">
    <source>
        <dbReference type="EMBL" id="MBC6470255.1"/>
    </source>
</evidence>
<feature type="region of interest" description="Disordered" evidence="1">
    <location>
        <begin position="217"/>
        <end position="245"/>
    </location>
</feature>
<accession>A0ABR7LZH0</accession>
<reference evidence="2 3" key="1">
    <citation type="submission" date="2020-06" db="EMBL/GenBank/DDBJ databases">
        <title>Actinomadura xiongansis sp. nov., isolated from soil of Baiyangdian.</title>
        <authorList>
            <person name="Zhang X."/>
        </authorList>
    </citation>
    <scope>NUCLEOTIDE SEQUENCE [LARGE SCALE GENOMIC DNA]</scope>
    <source>
        <strain evidence="2 3">HBUM206468</strain>
    </source>
</reference>
<gene>
    <name evidence="2" type="ORF">HKK74_32905</name>
</gene>
<proteinExistence type="predicted"/>
<name>A0ABR7LZH0_9ACTN</name>